<evidence type="ECO:0000313" key="2">
    <source>
        <dbReference type="Proteomes" id="UP000215914"/>
    </source>
</evidence>
<proteinExistence type="predicted"/>
<dbReference type="Gramene" id="mRNA:HanXRQr2_Chr16g0763091">
    <property type="protein sequence ID" value="mRNA:HanXRQr2_Chr16g0763091"/>
    <property type="gene ID" value="HanXRQr2_Chr16g0763091"/>
</dbReference>
<reference evidence="1" key="2">
    <citation type="submission" date="2020-06" db="EMBL/GenBank/DDBJ databases">
        <title>Helianthus annuus Genome sequencing and assembly Release 2.</title>
        <authorList>
            <person name="Gouzy J."/>
            <person name="Langlade N."/>
            <person name="Munos S."/>
        </authorList>
    </citation>
    <scope>NUCLEOTIDE SEQUENCE</scope>
    <source>
        <tissue evidence="1">Leaves</tissue>
    </source>
</reference>
<dbReference type="AlphaFoldDB" id="A0A9K3DUL0"/>
<name>A0A9K3DUL0_HELAN</name>
<dbReference type="EMBL" id="MNCJ02000331">
    <property type="protein sequence ID" value="KAF5761270.1"/>
    <property type="molecule type" value="Genomic_DNA"/>
</dbReference>
<accession>A0A9K3DUL0</accession>
<organism evidence="1 2">
    <name type="scientific">Helianthus annuus</name>
    <name type="common">Common sunflower</name>
    <dbReference type="NCBI Taxonomy" id="4232"/>
    <lineage>
        <taxon>Eukaryota</taxon>
        <taxon>Viridiplantae</taxon>
        <taxon>Streptophyta</taxon>
        <taxon>Embryophyta</taxon>
        <taxon>Tracheophyta</taxon>
        <taxon>Spermatophyta</taxon>
        <taxon>Magnoliopsida</taxon>
        <taxon>eudicotyledons</taxon>
        <taxon>Gunneridae</taxon>
        <taxon>Pentapetalae</taxon>
        <taxon>asterids</taxon>
        <taxon>campanulids</taxon>
        <taxon>Asterales</taxon>
        <taxon>Asteraceae</taxon>
        <taxon>Asteroideae</taxon>
        <taxon>Heliantheae alliance</taxon>
        <taxon>Heliantheae</taxon>
        <taxon>Helianthus</taxon>
    </lineage>
</organism>
<dbReference type="Proteomes" id="UP000215914">
    <property type="component" value="Unassembled WGS sequence"/>
</dbReference>
<evidence type="ECO:0000313" key="1">
    <source>
        <dbReference type="EMBL" id="KAF5761270.1"/>
    </source>
</evidence>
<reference evidence="1" key="1">
    <citation type="journal article" date="2017" name="Nature">
        <title>The sunflower genome provides insights into oil metabolism, flowering and Asterid evolution.</title>
        <authorList>
            <person name="Badouin H."/>
            <person name="Gouzy J."/>
            <person name="Grassa C.J."/>
            <person name="Murat F."/>
            <person name="Staton S.E."/>
            <person name="Cottret L."/>
            <person name="Lelandais-Briere C."/>
            <person name="Owens G.L."/>
            <person name="Carrere S."/>
            <person name="Mayjonade B."/>
            <person name="Legrand L."/>
            <person name="Gill N."/>
            <person name="Kane N.C."/>
            <person name="Bowers J.E."/>
            <person name="Hubner S."/>
            <person name="Bellec A."/>
            <person name="Berard A."/>
            <person name="Berges H."/>
            <person name="Blanchet N."/>
            <person name="Boniface M.C."/>
            <person name="Brunel D."/>
            <person name="Catrice O."/>
            <person name="Chaidir N."/>
            <person name="Claudel C."/>
            <person name="Donnadieu C."/>
            <person name="Faraut T."/>
            <person name="Fievet G."/>
            <person name="Helmstetter N."/>
            <person name="King M."/>
            <person name="Knapp S.J."/>
            <person name="Lai Z."/>
            <person name="Le Paslier M.C."/>
            <person name="Lippi Y."/>
            <person name="Lorenzon L."/>
            <person name="Mandel J.R."/>
            <person name="Marage G."/>
            <person name="Marchand G."/>
            <person name="Marquand E."/>
            <person name="Bret-Mestries E."/>
            <person name="Morien E."/>
            <person name="Nambeesan S."/>
            <person name="Nguyen T."/>
            <person name="Pegot-Espagnet P."/>
            <person name="Pouilly N."/>
            <person name="Raftis F."/>
            <person name="Sallet E."/>
            <person name="Schiex T."/>
            <person name="Thomas J."/>
            <person name="Vandecasteele C."/>
            <person name="Vares D."/>
            <person name="Vear F."/>
            <person name="Vautrin S."/>
            <person name="Crespi M."/>
            <person name="Mangin B."/>
            <person name="Burke J.M."/>
            <person name="Salse J."/>
            <person name="Munos S."/>
            <person name="Vincourt P."/>
            <person name="Rieseberg L.H."/>
            <person name="Langlade N.B."/>
        </authorList>
    </citation>
    <scope>NUCLEOTIDE SEQUENCE</scope>
    <source>
        <tissue evidence="1">Leaves</tissue>
    </source>
</reference>
<protein>
    <submittedName>
        <fullName evidence="1">Uncharacterized protein</fullName>
    </submittedName>
</protein>
<sequence>MVRFIIFIHLSYAHHLLHPSLYLSLPSQPRSQSKATSKSDSSHIDDEYFSIEDSKSRAHLILRMAM</sequence>
<comment type="caution">
    <text evidence="1">The sequence shown here is derived from an EMBL/GenBank/DDBJ whole genome shotgun (WGS) entry which is preliminary data.</text>
</comment>
<gene>
    <name evidence="1" type="ORF">HanXRQr2_Chr16g0763091</name>
</gene>
<keyword evidence="2" id="KW-1185">Reference proteome</keyword>